<name>A0A1G2TI27_9BACT</name>
<organism evidence="2 3">
    <name type="scientific">Candidatus Zambryskibacteria bacterium RIFCSPHIGHO2_02_FULL_43_37</name>
    <dbReference type="NCBI Taxonomy" id="1802749"/>
    <lineage>
        <taxon>Bacteria</taxon>
        <taxon>Candidatus Zambryskiibacteriota</taxon>
    </lineage>
</organism>
<reference evidence="2 3" key="1">
    <citation type="journal article" date="2016" name="Nat. Commun.">
        <title>Thousands of microbial genomes shed light on interconnected biogeochemical processes in an aquifer system.</title>
        <authorList>
            <person name="Anantharaman K."/>
            <person name="Brown C.T."/>
            <person name="Hug L.A."/>
            <person name="Sharon I."/>
            <person name="Castelle C.J."/>
            <person name="Probst A.J."/>
            <person name="Thomas B.C."/>
            <person name="Singh A."/>
            <person name="Wilkins M.J."/>
            <person name="Karaoz U."/>
            <person name="Brodie E.L."/>
            <person name="Williams K.H."/>
            <person name="Hubbard S.S."/>
            <person name="Banfield J.F."/>
        </authorList>
    </citation>
    <scope>NUCLEOTIDE SEQUENCE [LARGE SCALE GENOMIC DNA]</scope>
</reference>
<evidence type="ECO:0000313" key="3">
    <source>
        <dbReference type="Proteomes" id="UP000177279"/>
    </source>
</evidence>
<accession>A0A1G2TI27</accession>
<gene>
    <name evidence="2" type="ORF">A3D49_01950</name>
</gene>
<dbReference type="Gene3D" id="3.40.50.2000">
    <property type="entry name" value="Glycogen Phosphorylase B"/>
    <property type="match status" value="1"/>
</dbReference>
<proteinExistence type="predicted"/>
<evidence type="ECO:0000259" key="1">
    <source>
        <dbReference type="Pfam" id="PF00534"/>
    </source>
</evidence>
<sequence>MKLLVITQKVDKNDPVLGFFHRWLEEFAKHYESIIVICLEKGAYDLPNNVKVLSLGKEDDGSRSEYILKFYKYIWEERENYDAVFVHMNQEYVILAGDLWRLLGKKIYLWRNHAKGNILTDLAVLLSHKVFCTSPSSYTAKFKKTVLMPAGIDTDFFRPDPRADRVSGSILCLGRLAPVKKVLEFVDWLKDRDFKTATIAGGALPQDVQYEKDVRDRVAEYGLGNKVKFVGPVTQSEAKTLYQTHETYVNFTPAGSFDKTIIEAAACGAKLVVENPDLQDVNPAEHSMKKLMERLAKELN</sequence>
<protein>
    <recommendedName>
        <fullName evidence="1">Glycosyl transferase family 1 domain-containing protein</fullName>
    </recommendedName>
</protein>
<dbReference type="AlphaFoldDB" id="A0A1G2TI27"/>
<dbReference type="GO" id="GO:0016757">
    <property type="term" value="F:glycosyltransferase activity"/>
    <property type="evidence" value="ECO:0007669"/>
    <property type="project" value="InterPro"/>
</dbReference>
<evidence type="ECO:0000313" key="2">
    <source>
        <dbReference type="EMBL" id="OHA96852.1"/>
    </source>
</evidence>
<dbReference type="InterPro" id="IPR001296">
    <property type="entry name" value="Glyco_trans_1"/>
</dbReference>
<feature type="domain" description="Glycosyl transferase family 1" evidence="1">
    <location>
        <begin position="169"/>
        <end position="275"/>
    </location>
</feature>
<dbReference type="Pfam" id="PF00534">
    <property type="entry name" value="Glycos_transf_1"/>
    <property type="match status" value="1"/>
</dbReference>
<dbReference type="SUPFAM" id="SSF53756">
    <property type="entry name" value="UDP-Glycosyltransferase/glycogen phosphorylase"/>
    <property type="match status" value="1"/>
</dbReference>
<comment type="caution">
    <text evidence="2">The sequence shown here is derived from an EMBL/GenBank/DDBJ whole genome shotgun (WGS) entry which is preliminary data.</text>
</comment>
<dbReference type="Proteomes" id="UP000177279">
    <property type="component" value="Unassembled WGS sequence"/>
</dbReference>
<dbReference type="EMBL" id="MHVS01000003">
    <property type="protein sequence ID" value="OHA96852.1"/>
    <property type="molecule type" value="Genomic_DNA"/>
</dbReference>